<protein>
    <submittedName>
        <fullName evidence="2 3">Uncharacterized protein</fullName>
    </submittedName>
</protein>
<dbReference type="EnsemblFungi" id="PTTG_11509-t43_1">
    <property type="protein sequence ID" value="PTTG_11509-t43_1-p1"/>
    <property type="gene ID" value="PTTG_11509"/>
</dbReference>
<evidence type="ECO:0000313" key="4">
    <source>
        <dbReference type="Proteomes" id="UP000005240"/>
    </source>
</evidence>
<feature type="region of interest" description="Disordered" evidence="1">
    <location>
        <begin position="1"/>
        <end position="103"/>
    </location>
</feature>
<evidence type="ECO:0000313" key="2">
    <source>
        <dbReference type="EMBL" id="OAV84736.1"/>
    </source>
</evidence>
<evidence type="ECO:0000313" key="3">
    <source>
        <dbReference type="EnsemblFungi" id="PTTG_11509-t43_1-p1"/>
    </source>
</evidence>
<feature type="compositionally biased region" description="Pro residues" evidence="1">
    <location>
        <begin position="1"/>
        <end position="30"/>
    </location>
</feature>
<gene>
    <name evidence="2" type="ORF">PTTG_11509</name>
</gene>
<sequence length="103" mass="11063">MPPDPIPPPRPTGPTSNPPTHNPASPPASHPPNQKNQSATGEQAVPLCRVHSHPSTADPSFPLRPSFAQHPDPRKAFPPSEFSAADLPFPLRPYPGFQNRTSP</sequence>
<name>A0A180FW79_PUCT1</name>
<reference evidence="3 4" key="3">
    <citation type="journal article" date="2017" name="G3 (Bethesda)">
        <title>Comparative analysis highlights variable genome content of wheat rusts and divergence of the mating loci.</title>
        <authorList>
            <person name="Cuomo C.A."/>
            <person name="Bakkeren G."/>
            <person name="Khalil H.B."/>
            <person name="Panwar V."/>
            <person name="Joly D."/>
            <person name="Linning R."/>
            <person name="Sakthikumar S."/>
            <person name="Song X."/>
            <person name="Adiconis X."/>
            <person name="Fan L."/>
            <person name="Goldberg J.M."/>
            <person name="Levin J.Z."/>
            <person name="Young S."/>
            <person name="Zeng Q."/>
            <person name="Anikster Y."/>
            <person name="Bruce M."/>
            <person name="Wang M."/>
            <person name="Yin C."/>
            <person name="McCallum B."/>
            <person name="Szabo L.J."/>
            <person name="Hulbert S."/>
            <person name="Chen X."/>
            <person name="Fellers J.P."/>
        </authorList>
    </citation>
    <scope>NUCLEOTIDE SEQUENCE</scope>
    <source>
        <strain evidence="3">isolate 1-1 / race 1 (BBBD)</strain>
        <strain evidence="4">Isolate 1-1 / race 1 (BBBD)</strain>
    </source>
</reference>
<reference evidence="2" key="1">
    <citation type="submission" date="2009-11" db="EMBL/GenBank/DDBJ databases">
        <authorList>
            <consortium name="The Broad Institute Genome Sequencing Platform"/>
            <person name="Ward D."/>
            <person name="Feldgarden M."/>
            <person name="Earl A."/>
            <person name="Young S.K."/>
            <person name="Zeng Q."/>
            <person name="Koehrsen M."/>
            <person name="Alvarado L."/>
            <person name="Berlin A."/>
            <person name="Bochicchio J."/>
            <person name="Borenstein D."/>
            <person name="Chapman S.B."/>
            <person name="Chen Z."/>
            <person name="Engels R."/>
            <person name="Freedman E."/>
            <person name="Gellesch M."/>
            <person name="Goldberg J."/>
            <person name="Griggs A."/>
            <person name="Gujja S."/>
            <person name="Heilman E."/>
            <person name="Heiman D."/>
            <person name="Hepburn T."/>
            <person name="Howarth C."/>
            <person name="Jen D."/>
            <person name="Larson L."/>
            <person name="Lewis B."/>
            <person name="Mehta T."/>
            <person name="Park D."/>
            <person name="Pearson M."/>
            <person name="Roberts A."/>
            <person name="Saif S."/>
            <person name="Shea T."/>
            <person name="Shenoy N."/>
            <person name="Sisk P."/>
            <person name="Stolte C."/>
            <person name="Sykes S."/>
            <person name="Thomson T."/>
            <person name="Walk T."/>
            <person name="White J."/>
            <person name="Yandava C."/>
            <person name="Izard J."/>
            <person name="Baranova O.V."/>
            <person name="Blanton J.M."/>
            <person name="Tanner A.C."/>
            <person name="Dewhirst F.E."/>
            <person name="Haas B."/>
            <person name="Nusbaum C."/>
            <person name="Birren B."/>
        </authorList>
    </citation>
    <scope>NUCLEOTIDE SEQUENCE [LARGE SCALE GENOMIC DNA]</scope>
    <source>
        <strain evidence="2">1-1 BBBD Race 1</strain>
    </source>
</reference>
<keyword evidence="4" id="KW-1185">Reference proteome</keyword>
<organism evidence="2">
    <name type="scientific">Puccinia triticina (isolate 1-1 / race 1 (BBBD))</name>
    <name type="common">Brown leaf rust fungus</name>
    <dbReference type="NCBI Taxonomy" id="630390"/>
    <lineage>
        <taxon>Eukaryota</taxon>
        <taxon>Fungi</taxon>
        <taxon>Dikarya</taxon>
        <taxon>Basidiomycota</taxon>
        <taxon>Pucciniomycotina</taxon>
        <taxon>Pucciniomycetes</taxon>
        <taxon>Pucciniales</taxon>
        <taxon>Pucciniaceae</taxon>
        <taxon>Puccinia</taxon>
    </lineage>
</organism>
<dbReference type="VEuPathDB" id="FungiDB:PTTG_11509"/>
<dbReference type="EMBL" id="ADAS02013339">
    <property type="protein sequence ID" value="OAV84736.1"/>
    <property type="molecule type" value="Genomic_DNA"/>
</dbReference>
<reference evidence="3" key="4">
    <citation type="submission" date="2025-05" db="UniProtKB">
        <authorList>
            <consortium name="EnsemblFungi"/>
        </authorList>
    </citation>
    <scope>IDENTIFICATION</scope>
    <source>
        <strain evidence="3">isolate 1-1 / race 1 (BBBD)</strain>
    </source>
</reference>
<proteinExistence type="predicted"/>
<accession>A0A180FW79</accession>
<reference evidence="2" key="2">
    <citation type="submission" date="2016-05" db="EMBL/GenBank/DDBJ databases">
        <title>Comparative analysis highlights variable genome content of wheat rusts and divergence of the mating loci.</title>
        <authorList>
            <person name="Cuomo C.A."/>
            <person name="Bakkeren G."/>
            <person name="Szabo L."/>
            <person name="Khalil H."/>
            <person name="Joly D."/>
            <person name="Goldberg J."/>
            <person name="Young S."/>
            <person name="Zeng Q."/>
            <person name="Fellers J."/>
        </authorList>
    </citation>
    <scope>NUCLEOTIDE SEQUENCE [LARGE SCALE GENOMIC DNA]</scope>
    <source>
        <strain evidence="2">1-1 BBBD Race 1</strain>
    </source>
</reference>
<evidence type="ECO:0000256" key="1">
    <source>
        <dbReference type="SAM" id="MobiDB-lite"/>
    </source>
</evidence>
<dbReference type="Proteomes" id="UP000005240">
    <property type="component" value="Unassembled WGS sequence"/>
</dbReference>
<dbReference type="AlphaFoldDB" id="A0A180FW79"/>